<gene>
    <name evidence="1" type="ORF">MA20_12775</name>
</gene>
<dbReference type="Proteomes" id="UP000030377">
    <property type="component" value="Unassembled WGS sequence"/>
</dbReference>
<proteinExistence type="predicted"/>
<dbReference type="EMBL" id="JRPN01000013">
    <property type="protein sequence ID" value="KGT79297.1"/>
    <property type="molecule type" value="Genomic_DNA"/>
</dbReference>
<organism evidence="1 2">
    <name type="scientific">Bradyrhizobium japonicum</name>
    <dbReference type="NCBI Taxonomy" id="375"/>
    <lineage>
        <taxon>Bacteria</taxon>
        <taxon>Pseudomonadati</taxon>
        <taxon>Pseudomonadota</taxon>
        <taxon>Alphaproteobacteria</taxon>
        <taxon>Hyphomicrobiales</taxon>
        <taxon>Nitrobacteraceae</taxon>
        <taxon>Bradyrhizobium</taxon>
    </lineage>
</organism>
<comment type="caution">
    <text evidence="1">The sequence shown here is derived from an EMBL/GenBank/DDBJ whole genome shotgun (WGS) entry which is preliminary data.</text>
</comment>
<evidence type="ECO:0000313" key="2">
    <source>
        <dbReference type="Proteomes" id="UP000030377"/>
    </source>
</evidence>
<reference evidence="1 2" key="1">
    <citation type="submission" date="2014-09" db="EMBL/GenBank/DDBJ databases">
        <title>Draft genome of Bradyrhizobium japonicum Is-34.</title>
        <authorList>
            <person name="Tsurumaru H."/>
            <person name="Yamakawa T."/>
            <person name="Hashimoto S."/>
            <person name="Okizaki K."/>
            <person name="Kanesaki Y."/>
            <person name="Yoshikawa H."/>
            <person name="Yajima S."/>
        </authorList>
    </citation>
    <scope>NUCLEOTIDE SEQUENCE [LARGE SCALE GENOMIC DNA]</scope>
    <source>
        <strain evidence="1 2">Is-34</strain>
    </source>
</reference>
<sequence length="114" mass="12161">MRSKWNSYFQKPRLGGAFFSLCAPTVIPGVRDVGSRIPGPPFDGIEGYNPDRIGVLARQEILQDALEVGVSLICLALGATGARAEVFEQTALPAAHMRLDQGQEPRASGNVAPV</sequence>
<dbReference type="AlphaFoldDB" id="A0A0A3XXW9"/>
<evidence type="ECO:0000313" key="1">
    <source>
        <dbReference type="EMBL" id="KGT79297.1"/>
    </source>
</evidence>
<protein>
    <submittedName>
        <fullName evidence="1">Uncharacterized protein</fullName>
    </submittedName>
</protein>
<name>A0A0A3XXW9_BRAJP</name>
<accession>A0A0A3XXW9</accession>